<dbReference type="Proteomes" id="UP001157938">
    <property type="component" value="Unassembled WGS sequence"/>
</dbReference>
<name>A0ABN8C4M2_9STRA</name>
<proteinExistence type="predicted"/>
<keyword evidence="3" id="KW-1185">Reference proteome</keyword>
<feature type="compositionally biased region" description="Low complexity" evidence="1">
    <location>
        <begin position="138"/>
        <end position="154"/>
    </location>
</feature>
<evidence type="ECO:0000256" key="1">
    <source>
        <dbReference type="SAM" id="MobiDB-lite"/>
    </source>
</evidence>
<feature type="compositionally biased region" description="Polar residues" evidence="1">
    <location>
        <begin position="1"/>
        <end position="15"/>
    </location>
</feature>
<gene>
    <name evidence="2" type="ORF">PFR001_LOCUS3616</name>
</gene>
<evidence type="ECO:0000313" key="2">
    <source>
        <dbReference type="EMBL" id="CAH0488111.1"/>
    </source>
</evidence>
<organism evidence="2 3">
    <name type="scientific">Peronospora farinosa</name>
    <dbReference type="NCBI Taxonomy" id="134698"/>
    <lineage>
        <taxon>Eukaryota</taxon>
        <taxon>Sar</taxon>
        <taxon>Stramenopiles</taxon>
        <taxon>Oomycota</taxon>
        <taxon>Peronosporomycetes</taxon>
        <taxon>Peronosporales</taxon>
        <taxon>Peronosporaceae</taxon>
        <taxon>Peronospora</taxon>
    </lineage>
</organism>
<dbReference type="EMBL" id="CAKLBC010000767">
    <property type="protein sequence ID" value="CAH0488111.1"/>
    <property type="molecule type" value="Genomic_DNA"/>
</dbReference>
<protein>
    <submittedName>
        <fullName evidence="2">Uncharacterized protein</fullName>
    </submittedName>
</protein>
<feature type="region of interest" description="Disordered" evidence="1">
    <location>
        <begin position="138"/>
        <end position="158"/>
    </location>
</feature>
<evidence type="ECO:0000313" key="3">
    <source>
        <dbReference type="Proteomes" id="UP001157938"/>
    </source>
</evidence>
<feature type="region of interest" description="Disordered" evidence="1">
    <location>
        <begin position="1"/>
        <end position="22"/>
    </location>
</feature>
<comment type="caution">
    <text evidence="2">The sequence shown here is derived from an EMBL/GenBank/DDBJ whole genome shotgun (WGS) entry which is preliminary data.</text>
</comment>
<reference evidence="2 3" key="1">
    <citation type="submission" date="2021-11" db="EMBL/GenBank/DDBJ databases">
        <authorList>
            <person name="Islam A."/>
            <person name="Islam S."/>
            <person name="Flora M.S."/>
            <person name="Rahman M."/>
            <person name="Ziaur R.M."/>
            <person name="Epstein J.H."/>
            <person name="Hassan M."/>
            <person name="Klassen M."/>
            <person name="Woodard K."/>
            <person name="Webb A."/>
            <person name="Webby R.J."/>
            <person name="El Zowalaty M.E."/>
        </authorList>
    </citation>
    <scope>NUCLEOTIDE SEQUENCE [LARGE SCALE GENOMIC DNA]</scope>
    <source>
        <strain evidence="2">Pf1</strain>
    </source>
</reference>
<accession>A0ABN8C4M2</accession>
<sequence length="357" mass="39811">MSPSADNIDNATDTAQAPPATGHERAVTAPAMVVDPPTHERGADVNERILKMLMGLEGRMERMEASQMQIDENERLRGAIESGLFTSLLGRNMGNAGPLHLDALGNSPQRRQVASPAHAAHVEPLGPQYVAPEPRQRFPMQQAPQQEQQAAGPAHRVPDARQRKLTIRKFDGSELYHGLGSGFLDWGRTFLRQVTMAQHACGFAWSEDVKADLLGHYLSGTAERYYNKQLEVWWTQLPTLDHVMERLLQTFKTTITASQSIQLFTARKDSKRSWPEHYLYLVAVSDACGGADQQVLDNIVHYASADLSTVLMAKYDNSRVDHLRQAEELAHFAQSVEVESRKGRALGRDVRSLVTPW</sequence>